<keyword evidence="5" id="KW-0963">Cytoplasm</keyword>
<keyword evidence="7" id="KW-1185">Reference proteome</keyword>
<comment type="subunit">
    <text evidence="5">Homodimer.</text>
</comment>
<evidence type="ECO:0000313" key="6">
    <source>
        <dbReference type="EMBL" id="AOX17794.1"/>
    </source>
</evidence>
<protein>
    <recommendedName>
        <fullName evidence="5">Ribosomal RNA large subunit methyltransferase H</fullName>
        <ecNumber evidence="5">2.1.1.177</ecNumber>
    </recommendedName>
    <alternativeName>
        <fullName evidence="5">23S rRNA (pseudouridine1915-N3)-methyltransferase</fullName>
    </alternativeName>
    <alternativeName>
        <fullName evidence="5">23S rRNA m3Psi1915 methyltransferase</fullName>
    </alternativeName>
    <alternativeName>
        <fullName evidence="5">rRNA (pseudouridine-N3-)-methyltransferase RlmH</fullName>
    </alternativeName>
</protein>
<dbReference type="GO" id="GO:0070038">
    <property type="term" value="F:rRNA (pseudouridine-N3-)-methyltransferase activity"/>
    <property type="evidence" value="ECO:0007669"/>
    <property type="project" value="UniProtKB-UniRule"/>
</dbReference>
<evidence type="ECO:0000256" key="1">
    <source>
        <dbReference type="ARBA" id="ARBA00022603"/>
    </source>
</evidence>
<dbReference type="KEGG" id="kba:A0U89_12325"/>
<name>A0A1D8UVX6_9PROT</name>
<feature type="binding site" evidence="5">
    <location>
        <position position="96"/>
    </location>
    <ligand>
        <name>S-adenosyl-L-methionine</name>
        <dbReference type="ChEBI" id="CHEBI:59789"/>
    </ligand>
</feature>
<dbReference type="eggNOG" id="COG1576">
    <property type="taxonomic scope" value="Bacteria"/>
</dbReference>
<proteinExistence type="inferred from homology"/>
<feature type="binding site" evidence="5">
    <location>
        <position position="65"/>
    </location>
    <ligand>
        <name>S-adenosyl-L-methionine</name>
        <dbReference type="ChEBI" id="CHEBI:59789"/>
    </ligand>
</feature>
<dbReference type="PIRSF" id="PIRSF004505">
    <property type="entry name" value="MT_bac"/>
    <property type="match status" value="1"/>
</dbReference>
<dbReference type="InterPro" id="IPR003742">
    <property type="entry name" value="RlmH-like"/>
</dbReference>
<comment type="subcellular location">
    <subcellularLocation>
        <location evidence="5">Cytoplasm</location>
    </subcellularLocation>
</comment>
<dbReference type="OrthoDB" id="9806643at2"/>
<dbReference type="InterPro" id="IPR029026">
    <property type="entry name" value="tRNA_m1G_MTases_N"/>
</dbReference>
<evidence type="ECO:0000256" key="2">
    <source>
        <dbReference type="ARBA" id="ARBA00022679"/>
    </source>
</evidence>
<dbReference type="HAMAP" id="MF_00658">
    <property type="entry name" value="23SrRNA_methyltr_H"/>
    <property type="match status" value="1"/>
</dbReference>
<reference evidence="6 7" key="1">
    <citation type="journal article" date="2016" name="Microb. Cell Fact.">
        <title>Dissection of exopolysaccharide biosynthesis in Kozakia baliensis.</title>
        <authorList>
            <person name="Brandt J.U."/>
            <person name="Jakob F."/>
            <person name="Behr J."/>
            <person name="Geissler A.J."/>
            <person name="Vogel R.F."/>
        </authorList>
    </citation>
    <scope>NUCLEOTIDE SEQUENCE [LARGE SCALE GENOMIC DNA]</scope>
    <source>
        <strain evidence="6 7">DSM 14400</strain>
    </source>
</reference>
<accession>A0A1D8UVX6</accession>
<dbReference type="SUPFAM" id="SSF75217">
    <property type="entry name" value="alpha/beta knot"/>
    <property type="match status" value="1"/>
</dbReference>
<gene>
    <name evidence="5" type="primary">rlmH</name>
    <name evidence="6" type="ORF">A0U89_12325</name>
</gene>
<keyword evidence="2 5" id="KW-0808">Transferase</keyword>
<keyword evidence="3 5" id="KW-0949">S-adenosyl-L-methionine</keyword>
<dbReference type="InterPro" id="IPR029028">
    <property type="entry name" value="Alpha/beta_knot_MTases"/>
</dbReference>
<evidence type="ECO:0000256" key="4">
    <source>
        <dbReference type="ARBA" id="ARBA00038303"/>
    </source>
</evidence>
<dbReference type="GO" id="GO:0005737">
    <property type="term" value="C:cytoplasm"/>
    <property type="evidence" value="ECO:0007669"/>
    <property type="project" value="UniProtKB-SubCell"/>
</dbReference>
<dbReference type="PANTHER" id="PTHR33603">
    <property type="entry name" value="METHYLTRANSFERASE"/>
    <property type="match status" value="1"/>
</dbReference>
<dbReference type="Gene3D" id="3.40.1280.10">
    <property type="match status" value="1"/>
</dbReference>
<dbReference type="CDD" id="cd18081">
    <property type="entry name" value="RlmH-like"/>
    <property type="match status" value="1"/>
</dbReference>
<evidence type="ECO:0000256" key="3">
    <source>
        <dbReference type="ARBA" id="ARBA00022691"/>
    </source>
</evidence>
<keyword evidence="1 5" id="KW-0489">Methyltransferase</keyword>
<comment type="function">
    <text evidence="5">Specifically methylates the pseudouridine at position 1915 (m3Psi1915) in 23S rRNA.</text>
</comment>
<evidence type="ECO:0000256" key="5">
    <source>
        <dbReference type="HAMAP-Rule" id="MF_00658"/>
    </source>
</evidence>
<keyword evidence="5" id="KW-0698">rRNA processing</keyword>
<dbReference type="AlphaFoldDB" id="A0A1D8UVX6"/>
<dbReference type="Proteomes" id="UP000179145">
    <property type="component" value="Chromosome"/>
</dbReference>
<dbReference type="Pfam" id="PF02590">
    <property type="entry name" value="SPOUT_MTase"/>
    <property type="match status" value="1"/>
</dbReference>
<organism evidence="6 7">
    <name type="scientific">Kozakia baliensis</name>
    <dbReference type="NCBI Taxonomy" id="153496"/>
    <lineage>
        <taxon>Bacteria</taxon>
        <taxon>Pseudomonadati</taxon>
        <taxon>Pseudomonadota</taxon>
        <taxon>Alphaproteobacteria</taxon>
        <taxon>Acetobacterales</taxon>
        <taxon>Acetobacteraceae</taxon>
        <taxon>Kozakia</taxon>
    </lineage>
</organism>
<dbReference type="EC" id="2.1.1.177" evidence="5"/>
<evidence type="ECO:0000313" key="7">
    <source>
        <dbReference type="Proteomes" id="UP000179145"/>
    </source>
</evidence>
<sequence>MRLIAIGRMKKGPERDLFERYAARLRPRLEMTEISESRGSAQEIRRKDAAALLSACPPNALVVALDEGGATPDSLGFSGMVERWLESGRPLCFVIGGAEGLDASLIERADATLSLGKLTWPHMLVRGLLAEQLYRARAISANHPYHRAARP</sequence>
<dbReference type="STRING" id="153496.A0U89_12325"/>
<dbReference type="PANTHER" id="PTHR33603:SF1">
    <property type="entry name" value="RIBOSOMAL RNA LARGE SUBUNIT METHYLTRANSFERASE H"/>
    <property type="match status" value="1"/>
</dbReference>
<comment type="catalytic activity">
    <reaction evidence="5">
        <text>pseudouridine(1915) in 23S rRNA + S-adenosyl-L-methionine = N(3)-methylpseudouridine(1915) in 23S rRNA + S-adenosyl-L-homocysteine + H(+)</text>
        <dbReference type="Rhea" id="RHEA:42752"/>
        <dbReference type="Rhea" id="RHEA-COMP:10221"/>
        <dbReference type="Rhea" id="RHEA-COMP:10222"/>
        <dbReference type="ChEBI" id="CHEBI:15378"/>
        <dbReference type="ChEBI" id="CHEBI:57856"/>
        <dbReference type="ChEBI" id="CHEBI:59789"/>
        <dbReference type="ChEBI" id="CHEBI:65314"/>
        <dbReference type="ChEBI" id="CHEBI:74486"/>
        <dbReference type="EC" id="2.1.1.177"/>
    </reaction>
</comment>
<feature type="binding site" evidence="5">
    <location>
        <begin position="115"/>
        <end position="120"/>
    </location>
    <ligand>
        <name>S-adenosyl-L-methionine</name>
        <dbReference type="ChEBI" id="CHEBI:59789"/>
    </ligand>
</feature>
<comment type="similarity">
    <text evidence="4 5">Belongs to the RNA methyltransferase RlmH family.</text>
</comment>
<dbReference type="EMBL" id="CP014674">
    <property type="protein sequence ID" value="AOX17794.1"/>
    <property type="molecule type" value="Genomic_DNA"/>
</dbReference>
<dbReference type="RefSeq" id="WP_070403333.1">
    <property type="nucleotide sequence ID" value="NZ_BJVW01000011.1"/>
</dbReference>